<reference evidence="2" key="1">
    <citation type="submission" date="2021-01" db="EMBL/GenBank/DDBJ databases">
        <authorList>
            <person name="Corre E."/>
            <person name="Pelletier E."/>
            <person name="Niang G."/>
            <person name="Scheremetjew M."/>
            <person name="Finn R."/>
            <person name="Kale V."/>
            <person name="Holt S."/>
            <person name="Cochrane G."/>
            <person name="Meng A."/>
            <person name="Brown T."/>
            <person name="Cohen L."/>
        </authorList>
    </citation>
    <scope>NUCLEOTIDE SEQUENCE</scope>
    <source>
        <strain evidence="2">CCMP722</strain>
    </source>
</reference>
<sequence>MLVPMFSDPRGAQQSLVEAVPASVGTNRGGWESVAPQQGPRHGSASKLFKTILGSACLTARWRGSAHVRRQHNSESDTVASSPMLVHSPGACNKPAACVRPSDTSAISEVASTAPEREEDRAPDCFSIQKIIQQWARMDRPQAIPVPPRKPAHPPLYVRAPGRVVAIGDLHGDWDQTIRSLKIAGVIDEDVHKSGDMHWTGGDTHLVQLGDVLDRGDDEMSILMLLVKLQEEASEAGGAVHLLSGNHEIMNVAGDFRCATEGAIVQLDKMCGKKVETKGCSLRDGVVLRTNLDQSSTAIYKRIGMYAPGGVLTKHVLSRNHTVLVVNDTCFVHGGLRLKHVTFGLDKMNMCVSAWMLQAPKETMPDMNEALHLAAGTSNSALWCRQWARENISQQERERGSLELQAILRGVSAEVGRPVNRMVMGHTVQTNGINSEFGELAWRIDVGVSRGIDGAAPEALQILHDKVSVLRGAQHRAELPFTRHVVGQKVPERDGFREKQRADSAEDMLAYLKELAIKLRALK</sequence>
<organism evidence="2">
    <name type="scientific">Pyramimonas obovata</name>
    <dbReference type="NCBI Taxonomy" id="1411642"/>
    <lineage>
        <taxon>Eukaryota</taxon>
        <taxon>Viridiplantae</taxon>
        <taxon>Chlorophyta</taxon>
        <taxon>Pyramimonadophyceae</taxon>
        <taxon>Pyramimonadales</taxon>
        <taxon>Pyramimonadaceae</taxon>
        <taxon>Pyramimonas</taxon>
        <taxon>Pyramimonas incertae sedis</taxon>
    </lineage>
</organism>
<name>A0A7S0RGT9_9CHLO</name>
<dbReference type="GO" id="GO:0016787">
    <property type="term" value="F:hydrolase activity"/>
    <property type="evidence" value="ECO:0007669"/>
    <property type="project" value="InterPro"/>
</dbReference>
<dbReference type="Pfam" id="PF00149">
    <property type="entry name" value="Metallophos"/>
    <property type="match status" value="1"/>
</dbReference>
<dbReference type="InterPro" id="IPR004843">
    <property type="entry name" value="Calcineurin-like_PHP"/>
</dbReference>
<proteinExistence type="predicted"/>
<dbReference type="PANTHER" id="PTHR46546">
    <property type="entry name" value="SHEWANELLA-LIKE PROTEIN PHOSPHATASE 1"/>
    <property type="match status" value="1"/>
</dbReference>
<dbReference type="PANTHER" id="PTHR46546:SF4">
    <property type="entry name" value="SHEWANELLA-LIKE PROTEIN PHOSPHATASE 1"/>
    <property type="match status" value="1"/>
</dbReference>
<dbReference type="EMBL" id="HBFA01026647">
    <property type="protein sequence ID" value="CAD8677313.1"/>
    <property type="molecule type" value="Transcribed_RNA"/>
</dbReference>
<gene>
    <name evidence="2" type="ORF">POBO1169_LOCUS13560</name>
</gene>
<dbReference type="AlphaFoldDB" id="A0A7S0RGT9"/>
<protein>
    <recommendedName>
        <fullName evidence="1">Calcineurin-like phosphoesterase domain-containing protein</fullName>
    </recommendedName>
</protein>
<dbReference type="InterPro" id="IPR029052">
    <property type="entry name" value="Metallo-depent_PP-like"/>
</dbReference>
<evidence type="ECO:0000259" key="1">
    <source>
        <dbReference type="Pfam" id="PF00149"/>
    </source>
</evidence>
<accession>A0A7S0RGT9</accession>
<dbReference type="SUPFAM" id="SSF56300">
    <property type="entry name" value="Metallo-dependent phosphatases"/>
    <property type="match status" value="1"/>
</dbReference>
<feature type="domain" description="Calcineurin-like phosphoesterase" evidence="1">
    <location>
        <begin position="163"/>
        <end position="256"/>
    </location>
</feature>
<dbReference type="Gene3D" id="3.60.21.10">
    <property type="match status" value="1"/>
</dbReference>
<evidence type="ECO:0000313" key="2">
    <source>
        <dbReference type="EMBL" id="CAD8677313.1"/>
    </source>
</evidence>